<sequence length="162" mass="18708">MYKIFVFNGGVYRFEELEEFVEDSGGLILRRDDFHVSRGVYFISQEVHVVIIMPEEAVHDLNLLATEIKGDIELIEVDYEDKINLVSLLPIYNILSRKGNWTSIQTIEEILECPCVDGVCQEFEKTSCIDDIKKTLEALSRMEIAESRVKDGNDEFRLKPDE</sequence>
<keyword evidence="2" id="KW-1185">Reference proteome</keyword>
<reference evidence="2" key="1">
    <citation type="submission" date="2011-02" db="EMBL/GenBank/DDBJ databases">
        <title>Complete sequence of Methanobacterium sp. AL-21.</title>
        <authorList>
            <consortium name="US DOE Joint Genome Institute"/>
            <person name="Lucas S."/>
            <person name="Copeland A."/>
            <person name="Lapidus A."/>
            <person name="Cheng J.-F."/>
            <person name="Goodwin L."/>
            <person name="Pitluck S."/>
            <person name="Chertkov O."/>
            <person name="Detter J.C."/>
            <person name="Han C."/>
            <person name="Tapia R."/>
            <person name="Land M."/>
            <person name="Hauser L."/>
            <person name="Kyrpides N."/>
            <person name="Ivanova N."/>
            <person name="Mikhailova N."/>
            <person name="Pagani I."/>
            <person name="Cadillo-Quiroz H."/>
            <person name="Imachi H."/>
            <person name="Zinder S."/>
            <person name="Liu W."/>
            <person name="Woyke T."/>
        </authorList>
    </citation>
    <scope>NUCLEOTIDE SEQUENCE [LARGE SCALE GENOMIC DNA]</scope>
    <source>
        <strain evidence="2">AL-21</strain>
    </source>
</reference>
<reference evidence="1 2" key="2">
    <citation type="journal article" date="2014" name="Int. J. Syst. Evol. Microbiol.">
        <title>Methanobacterium paludis sp. nov. and a novel strain of Methanobacterium lacus isolated from northern peatlands.</title>
        <authorList>
            <person name="Cadillo-Quiroz H."/>
            <person name="Brauer S.L."/>
            <person name="Goodson N."/>
            <person name="Yavitt J.B."/>
            <person name="Zinder S.H."/>
        </authorList>
    </citation>
    <scope>NUCLEOTIDE SEQUENCE [LARGE SCALE GENOMIC DNA]</scope>
    <source>
        <strain evidence="1 2">AL-21</strain>
    </source>
</reference>
<dbReference type="AlphaFoldDB" id="F0T7K3"/>
<dbReference type="OrthoDB" id="81723at2157"/>
<dbReference type="RefSeq" id="WP_013644922.1">
    <property type="nucleotide sequence ID" value="NC_015216.1"/>
</dbReference>
<dbReference type="GeneID" id="24964551"/>
<dbReference type="HOGENOM" id="CLU_1792131_0_0_2"/>
<proteinExistence type="predicted"/>
<dbReference type="EMBL" id="CP002551">
    <property type="protein sequence ID" value="ADZ09571.1"/>
    <property type="molecule type" value="Genomic_DNA"/>
</dbReference>
<dbReference type="KEGG" id="mel:Metbo_1330"/>
<evidence type="ECO:0000313" key="1">
    <source>
        <dbReference type="EMBL" id="ADZ09571.1"/>
    </source>
</evidence>
<name>F0T7K3_METLA</name>
<dbReference type="Pfam" id="PF04609">
    <property type="entry name" value="MCR_C"/>
    <property type="match status" value="1"/>
</dbReference>
<dbReference type="InterPro" id="IPR026327">
    <property type="entry name" value="Me_CoM_Rdtase_prot-C-like"/>
</dbReference>
<accession>F0T7K3</accession>
<protein>
    <recommendedName>
        <fullName evidence="3">Methanogenesis marker protein 7</fullName>
    </recommendedName>
</protein>
<evidence type="ECO:0000313" key="2">
    <source>
        <dbReference type="Proteomes" id="UP000007490"/>
    </source>
</evidence>
<evidence type="ECO:0008006" key="3">
    <source>
        <dbReference type="Google" id="ProtNLM"/>
    </source>
</evidence>
<organism evidence="1 2">
    <name type="scientific">Methanobacterium lacus (strain AL-21)</name>
    <dbReference type="NCBI Taxonomy" id="877455"/>
    <lineage>
        <taxon>Archaea</taxon>
        <taxon>Methanobacteriati</taxon>
        <taxon>Methanobacteriota</taxon>
        <taxon>Methanomada group</taxon>
        <taxon>Methanobacteria</taxon>
        <taxon>Methanobacteriales</taxon>
        <taxon>Methanobacteriaceae</taxon>
        <taxon>Methanobacterium</taxon>
    </lineage>
</organism>
<gene>
    <name evidence="1" type="ordered locus">Metbo_1330</name>
</gene>
<dbReference type="eggNOG" id="arCOG03226">
    <property type="taxonomic scope" value="Archaea"/>
</dbReference>
<dbReference type="Proteomes" id="UP000007490">
    <property type="component" value="Chromosome"/>
</dbReference>